<evidence type="ECO:0000313" key="2">
    <source>
        <dbReference type="EMBL" id="KAK8770796.1"/>
    </source>
</evidence>
<dbReference type="AlphaFoldDB" id="A0AAQ4E7U7"/>
<feature type="compositionally biased region" description="Basic and acidic residues" evidence="1">
    <location>
        <begin position="1"/>
        <end position="11"/>
    </location>
</feature>
<keyword evidence="3" id="KW-1185">Reference proteome</keyword>
<dbReference type="EMBL" id="JARKHS020020558">
    <property type="protein sequence ID" value="KAK8770796.1"/>
    <property type="molecule type" value="Genomic_DNA"/>
</dbReference>
<name>A0AAQ4E7U7_AMBAM</name>
<protein>
    <submittedName>
        <fullName evidence="2">Uncharacterized protein</fullName>
    </submittedName>
</protein>
<gene>
    <name evidence="2" type="ORF">V5799_012739</name>
</gene>
<evidence type="ECO:0000313" key="3">
    <source>
        <dbReference type="Proteomes" id="UP001321473"/>
    </source>
</evidence>
<sequence>MKNVVDGHELDPSEFENGEWETVLGMHDRMREKEGKPADKGKTNEHSTGDKKSTNNQKNRQDPNIRKRAPKPKLPESNYKLISRPRGWNLNDYVPRRLLQAVCTAANLPYGDIQDEDISRINSGNNTYTISTLNRQCVSTYVRIKAIVIGEKNLDMTPYVAAPDDAIKRVVYNTYDIGTPEEVRQGFINLNPNIAALNARRIGKSRSILITFGEKKLPRQVFYWGSVFIVYPYRKRVETCYNIRKTAHGTDMCHKPRLKRCCRCGEGHPDPPEGELPAHKPKGIYFVGKKKNGGTTSPYDKKRRKEPPFTGAVDRMKNCIGGDSEDNK</sequence>
<organism evidence="2 3">
    <name type="scientific">Amblyomma americanum</name>
    <name type="common">Lone star tick</name>
    <dbReference type="NCBI Taxonomy" id="6943"/>
    <lineage>
        <taxon>Eukaryota</taxon>
        <taxon>Metazoa</taxon>
        <taxon>Ecdysozoa</taxon>
        <taxon>Arthropoda</taxon>
        <taxon>Chelicerata</taxon>
        <taxon>Arachnida</taxon>
        <taxon>Acari</taxon>
        <taxon>Parasitiformes</taxon>
        <taxon>Ixodida</taxon>
        <taxon>Ixodoidea</taxon>
        <taxon>Ixodidae</taxon>
        <taxon>Amblyomminae</taxon>
        <taxon>Amblyomma</taxon>
    </lineage>
</organism>
<comment type="caution">
    <text evidence="2">The sequence shown here is derived from an EMBL/GenBank/DDBJ whole genome shotgun (WGS) entry which is preliminary data.</text>
</comment>
<feature type="region of interest" description="Disordered" evidence="1">
    <location>
        <begin position="1"/>
        <end position="80"/>
    </location>
</feature>
<feature type="region of interest" description="Disordered" evidence="1">
    <location>
        <begin position="285"/>
        <end position="328"/>
    </location>
</feature>
<accession>A0AAQ4E7U7</accession>
<dbReference type="Proteomes" id="UP001321473">
    <property type="component" value="Unassembled WGS sequence"/>
</dbReference>
<reference evidence="2 3" key="1">
    <citation type="journal article" date="2023" name="Arcadia Sci">
        <title>De novo assembly of a long-read Amblyomma americanum tick genome.</title>
        <authorList>
            <person name="Chou S."/>
            <person name="Poskanzer K.E."/>
            <person name="Rollins M."/>
            <person name="Thuy-Boun P.S."/>
        </authorList>
    </citation>
    <scope>NUCLEOTIDE SEQUENCE [LARGE SCALE GENOMIC DNA]</scope>
    <source>
        <strain evidence="2">F_SG_1</strain>
        <tissue evidence="2">Salivary glands</tissue>
    </source>
</reference>
<proteinExistence type="predicted"/>
<evidence type="ECO:0000256" key="1">
    <source>
        <dbReference type="SAM" id="MobiDB-lite"/>
    </source>
</evidence>
<feature type="compositionally biased region" description="Basic and acidic residues" evidence="1">
    <location>
        <begin position="26"/>
        <end position="65"/>
    </location>
</feature>